<keyword evidence="2" id="KW-0472">Membrane</keyword>
<feature type="compositionally biased region" description="Basic and acidic residues" evidence="1">
    <location>
        <begin position="164"/>
        <end position="177"/>
    </location>
</feature>
<comment type="caution">
    <text evidence="3">The sequence shown here is derived from an EMBL/GenBank/DDBJ whole genome shotgun (WGS) entry which is preliminary data.</text>
</comment>
<proteinExistence type="predicted"/>
<reference evidence="3 4" key="1">
    <citation type="submission" date="2019-03" db="EMBL/GenBank/DDBJ databases">
        <title>First draft genome of Liparis tanakae, snailfish: a comprehensive survey of snailfish specific genes.</title>
        <authorList>
            <person name="Kim W."/>
            <person name="Song I."/>
            <person name="Jeong J.-H."/>
            <person name="Kim D."/>
            <person name="Kim S."/>
            <person name="Ryu S."/>
            <person name="Song J.Y."/>
            <person name="Lee S.K."/>
        </authorList>
    </citation>
    <scope>NUCLEOTIDE SEQUENCE [LARGE SCALE GENOMIC DNA]</scope>
    <source>
        <tissue evidence="3">Muscle</tissue>
    </source>
</reference>
<dbReference type="InterPro" id="IPR031363">
    <property type="entry name" value="TMEM252"/>
</dbReference>
<keyword evidence="4" id="KW-1185">Reference proteome</keyword>
<dbReference type="PANTHER" id="PTHR35682:SF1">
    <property type="entry name" value="TRANSMEMBRANE PROTEIN 252"/>
    <property type="match status" value="1"/>
</dbReference>
<evidence type="ECO:0000313" key="3">
    <source>
        <dbReference type="EMBL" id="TNN58020.1"/>
    </source>
</evidence>
<gene>
    <name evidence="3" type="primary">TMEM252</name>
    <name evidence="3" type="ORF">EYF80_031768</name>
</gene>
<feature type="transmembrane region" description="Helical" evidence="2">
    <location>
        <begin position="14"/>
        <end position="31"/>
    </location>
</feature>
<sequence>MNVRKQLWSLLRKVLPAVGFVLTCLGVYLVSQQTKEDRYTVRVVFADFTLVFGILVVLIGFFWSVCHSTKSKVDRRGGHERHLQVYTVDRLSSFPPSYEESQGSRLEVVDDGVDGVDGVEAAAGLAPPLYSRDSSDAPDCTWSCERPPRYSQVGRVEAGRLEAGRLEAGRLEAEQRRGALPGH</sequence>
<evidence type="ECO:0000313" key="4">
    <source>
        <dbReference type="Proteomes" id="UP000314294"/>
    </source>
</evidence>
<dbReference type="OrthoDB" id="9896070at2759"/>
<evidence type="ECO:0000256" key="2">
    <source>
        <dbReference type="SAM" id="Phobius"/>
    </source>
</evidence>
<name>A0A4Z2GXN5_9TELE</name>
<keyword evidence="2 3" id="KW-0812">Transmembrane</keyword>
<dbReference type="EMBL" id="SRLO01000391">
    <property type="protein sequence ID" value="TNN58020.1"/>
    <property type="molecule type" value="Genomic_DNA"/>
</dbReference>
<feature type="transmembrane region" description="Helical" evidence="2">
    <location>
        <begin position="43"/>
        <end position="66"/>
    </location>
</feature>
<dbReference type="Pfam" id="PF15664">
    <property type="entry name" value="TMEM252"/>
    <property type="match status" value="1"/>
</dbReference>
<keyword evidence="2" id="KW-1133">Transmembrane helix</keyword>
<accession>A0A4Z2GXN5</accession>
<protein>
    <submittedName>
        <fullName evidence="3">Transmembrane protein 252</fullName>
    </submittedName>
</protein>
<dbReference type="PANTHER" id="PTHR35682">
    <property type="entry name" value="TRANSMEMBRANE PROTEIN 252"/>
    <property type="match status" value="1"/>
</dbReference>
<organism evidence="3 4">
    <name type="scientific">Liparis tanakae</name>
    <name type="common">Tanaka's snailfish</name>
    <dbReference type="NCBI Taxonomy" id="230148"/>
    <lineage>
        <taxon>Eukaryota</taxon>
        <taxon>Metazoa</taxon>
        <taxon>Chordata</taxon>
        <taxon>Craniata</taxon>
        <taxon>Vertebrata</taxon>
        <taxon>Euteleostomi</taxon>
        <taxon>Actinopterygii</taxon>
        <taxon>Neopterygii</taxon>
        <taxon>Teleostei</taxon>
        <taxon>Neoteleostei</taxon>
        <taxon>Acanthomorphata</taxon>
        <taxon>Eupercaria</taxon>
        <taxon>Perciformes</taxon>
        <taxon>Cottioidei</taxon>
        <taxon>Cottales</taxon>
        <taxon>Liparidae</taxon>
        <taxon>Liparis</taxon>
    </lineage>
</organism>
<evidence type="ECO:0000256" key="1">
    <source>
        <dbReference type="SAM" id="MobiDB-lite"/>
    </source>
</evidence>
<feature type="region of interest" description="Disordered" evidence="1">
    <location>
        <begin position="164"/>
        <end position="183"/>
    </location>
</feature>
<dbReference type="AlphaFoldDB" id="A0A4Z2GXN5"/>
<dbReference type="Proteomes" id="UP000314294">
    <property type="component" value="Unassembled WGS sequence"/>
</dbReference>